<dbReference type="EMBL" id="QJKJ01011918">
    <property type="protein sequence ID" value="RDX69908.1"/>
    <property type="molecule type" value="Genomic_DNA"/>
</dbReference>
<evidence type="ECO:0000313" key="2">
    <source>
        <dbReference type="EMBL" id="RDX69908.1"/>
    </source>
</evidence>
<keyword evidence="3" id="KW-1185">Reference proteome</keyword>
<dbReference type="Proteomes" id="UP000257109">
    <property type="component" value="Unassembled WGS sequence"/>
</dbReference>
<feature type="domain" description="Reverse transcriptase Ty1/copia-type" evidence="1">
    <location>
        <begin position="30"/>
        <end position="98"/>
    </location>
</feature>
<name>A0A371EV25_MUCPR</name>
<dbReference type="AlphaFoldDB" id="A0A371EV25"/>
<accession>A0A371EV25</accession>
<dbReference type="Pfam" id="PF07727">
    <property type="entry name" value="RVT_2"/>
    <property type="match status" value="1"/>
</dbReference>
<evidence type="ECO:0000259" key="1">
    <source>
        <dbReference type="Pfam" id="PF07727"/>
    </source>
</evidence>
<sequence>VLKLKKALYGLKQAPRAWNSRINKYFLDNGNNPNLCEDFKEIMSCEFEIIDIGLLSYYLGLEVKQMNNDIFVSQESYTKKVLERFKIFDCNPLNTPVEGSLKLSKFGYRGKGRSYFVQKSCRKLKSPLVFFNMYVDQNFLILIEQVRDLQHKHFIRMEGKQNVLQQTHGSSQILSTGILIALRLTTFGFLPGTWIQET</sequence>
<reference evidence="2" key="1">
    <citation type="submission" date="2018-05" db="EMBL/GenBank/DDBJ databases">
        <title>Draft genome of Mucuna pruriens seed.</title>
        <authorList>
            <person name="Nnadi N.E."/>
            <person name="Vos R."/>
            <person name="Hasami M.H."/>
            <person name="Devisetty U.K."/>
            <person name="Aguiy J.C."/>
        </authorList>
    </citation>
    <scope>NUCLEOTIDE SEQUENCE [LARGE SCALE GENOMIC DNA]</scope>
    <source>
        <strain evidence="2">JCA_2017</strain>
    </source>
</reference>
<protein>
    <submittedName>
        <fullName evidence="2">Copia protein</fullName>
    </submittedName>
</protein>
<gene>
    <name evidence="2" type="primary">GIP</name>
    <name evidence="2" type="ORF">CR513_50915</name>
</gene>
<evidence type="ECO:0000313" key="3">
    <source>
        <dbReference type="Proteomes" id="UP000257109"/>
    </source>
</evidence>
<proteinExistence type="predicted"/>
<dbReference type="OrthoDB" id="413361at2759"/>
<organism evidence="2 3">
    <name type="scientific">Mucuna pruriens</name>
    <name type="common">Velvet bean</name>
    <name type="synonym">Dolichos pruriens</name>
    <dbReference type="NCBI Taxonomy" id="157652"/>
    <lineage>
        <taxon>Eukaryota</taxon>
        <taxon>Viridiplantae</taxon>
        <taxon>Streptophyta</taxon>
        <taxon>Embryophyta</taxon>
        <taxon>Tracheophyta</taxon>
        <taxon>Spermatophyta</taxon>
        <taxon>Magnoliopsida</taxon>
        <taxon>eudicotyledons</taxon>
        <taxon>Gunneridae</taxon>
        <taxon>Pentapetalae</taxon>
        <taxon>rosids</taxon>
        <taxon>fabids</taxon>
        <taxon>Fabales</taxon>
        <taxon>Fabaceae</taxon>
        <taxon>Papilionoideae</taxon>
        <taxon>50 kb inversion clade</taxon>
        <taxon>NPAAA clade</taxon>
        <taxon>indigoferoid/millettioid clade</taxon>
        <taxon>Phaseoleae</taxon>
        <taxon>Mucuna</taxon>
    </lineage>
</organism>
<dbReference type="InterPro" id="IPR013103">
    <property type="entry name" value="RVT_2"/>
</dbReference>
<feature type="non-terminal residue" evidence="2">
    <location>
        <position position="1"/>
    </location>
</feature>
<comment type="caution">
    <text evidence="2">The sequence shown here is derived from an EMBL/GenBank/DDBJ whole genome shotgun (WGS) entry which is preliminary data.</text>
</comment>